<protein>
    <submittedName>
        <fullName evidence="1">Uncharacterized protein</fullName>
    </submittedName>
</protein>
<comment type="caution">
    <text evidence="1">The sequence shown here is derived from an EMBL/GenBank/DDBJ whole genome shotgun (WGS) entry which is preliminary data.</text>
</comment>
<evidence type="ECO:0000313" key="2">
    <source>
        <dbReference type="Proteomes" id="UP000479300"/>
    </source>
</evidence>
<reference evidence="1 2" key="1">
    <citation type="submission" date="2019-12" db="EMBL/GenBank/DDBJ databases">
        <title>Engineering Photorhabdus to improve their lethality against agricultural pests.</title>
        <authorList>
            <person name="Machado R.A.R."/>
        </authorList>
    </citation>
    <scope>NUCLEOTIDE SEQUENCE [LARGE SCALE GENOMIC DNA]</scope>
    <source>
        <strain evidence="1 2">EN01</strain>
    </source>
</reference>
<evidence type="ECO:0000313" key="1">
    <source>
        <dbReference type="EMBL" id="NDL41451.1"/>
    </source>
</evidence>
<sequence length="190" mass="22136">MNKNTESLISACHELARVASCDDYLILNEIADKLRFLRKERDSYKEMFSDSCKGLAAIANAAGIKAENDSGSPRQVIEKIESMLNVDWHFTNHPNIENGDEKPCWAYVKVTYKKGDYAYNELSCEMEKVVEDKNNYYIKLLTYRNEWPQKSENTMNWYHLVEGDVSLQRNEEVIAWIELEIPDKPELNKE</sequence>
<organism evidence="1 2">
    <name type="scientific">Photorhabdus laumondii subsp. laumondii</name>
    <name type="common">Photorhabdus luminescens subsp. laumondii</name>
    <dbReference type="NCBI Taxonomy" id="141679"/>
    <lineage>
        <taxon>Bacteria</taxon>
        <taxon>Pseudomonadati</taxon>
        <taxon>Pseudomonadota</taxon>
        <taxon>Gammaproteobacteria</taxon>
        <taxon>Enterobacterales</taxon>
        <taxon>Morganellaceae</taxon>
        <taxon>Photorhabdus</taxon>
    </lineage>
</organism>
<dbReference type="Proteomes" id="UP000479300">
    <property type="component" value="Unassembled WGS sequence"/>
</dbReference>
<dbReference type="AlphaFoldDB" id="A0A6L9JX10"/>
<accession>A0A6L9JX10</accession>
<dbReference type="EMBL" id="WSFA01000087">
    <property type="protein sequence ID" value="NDL41451.1"/>
    <property type="molecule type" value="Genomic_DNA"/>
</dbReference>
<dbReference type="RefSeq" id="WP_112871981.1">
    <property type="nucleotide sequence ID" value="NZ_CAWPHK010000091.1"/>
</dbReference>
<gene>
    <name evidence="1" type="ORF">GPY51_22570</name>
</gene>
<name>A0A6L9JX10_PHOLM</name>
<proteinExistence type="predicted"/>